<keyword evidence="1" id="KW-0472">Membrane</keyword>
<protein>
    <submittedName>
        <fullName evidence="3">Anaerobic dimethyl sulfoxide reductase chain C</fullName>
    </submittedName>
</protein>
<evidence type="ECO:0000313" key="5">
    <source>
        <dbReference type="Proteomes" id="UP001052140"/>
    </source>
</evidence>
<dbReference type="GO" id="GO:0009389">
    <property type="term" value="F:dimethyl sulfoxide reductase activity"/>
    <property type="evidence" value="ECO:0007669"/>
    <property type="project" value="TreeGrafter"/>
</dbReference>
<dbReference type="AlphaFoldDB" id="A0A379EW70"/>
<feature type="transmembrane region" description="Helical" evidence="1">
    <location>
        <begin position="177"/>
        <end position="200"/>
    </location>
</feature>
<evidence type="ECO:0000313" key="3">
    <source>
        <dbReference type="EMBL" id="SUC10620.1"/>
    </source>
</evidence>
<dbReference type="RefSeq" id="WP_115323234.1">
    <property type="nucleotide sequence ID" value="NZ_BPUX01000024.1"/>
</dbReference>
<feature type="transmembrane region" description="Helical" evidence="1">
    <location>
        <begin position="12"/>
        <end position="33"/>
    </location>
</feature>
<feature type="transmembrane region" description="Helical" evidence="1">
    <location>
        <begin position="112"/>
        <end position="130"/>
    </location>
</feature>
<reference evidence="3 4" key="1">
    <citation type="submission" date="2018-06" db="EMBL/GenBank/DDBJ databases">
        <authorList>
            <consortium name="Pathogen Informatics"/>
            <person name="Doyle S."/>
        </authorList>
    </citation>
    <scope>NUCLEOTIDE SEQUENCE [LARGE SCALE GENOMIC DNA]</scope>
    <source>
        <strain evidence="3 4">NCTC11621</strain>
    </source>
</reference>
<keyword evidence="1" id="KW-1133">Transmembrane helix</keyword>
<dbReference type="Pfam" id="PF04976">
    <property type="entry name" value="DmsC"/>
    <property type="match status" value="1"/>
</dbReference>
<dbReference type="EMBL" id="BPUX01000024">
    <property type="protein sequence ID" value="GJH43322.1"/>
    <property type="molecule type" value="Genomic_DNA"/>
</dbReference>
<evidence type="ECO:0000256" key="1">
    <source>
        <dbReference type="SAM" id="Phobius"/>
    </source>
</evidence>
<keyword evidence="1" id="KW-0812">Transmembrane</keyword>
<name>A0A379EW70_9PAST</name>
<dbReference type="PANTHER" id="PTHR38095:SF1">
    <property type="entry name" value="ANAEROBIC DIMETHYL SULFOXIDE REDUCTASE CHAIN YNFH"/>
    <property type="match status" value="1"/>
</dbReference>
<feature type="transmembrane region" description="Helical" evidence="1">
    <location>
        <begin position="252"/>
        <end position="272"/>
    </location>
</feature>
<feature type="transmembrane region" description="Helical" evidence="1">
    <location>
        <begin position="86"/>
        <end position="105"/>
    </location>
</feature>
<feature type="transmembrane region" description="Helical" evidence="1">
    <location>
        <begin position="45"/>
        <end position="66"/>
    </location>
</feature>
<dbReference type="InterPro" id="IPR007059">
    <property type="entry name" value="DmsC"/>
</dbReference>
<feature type="transmembrane region" description="Helical" evidence="1">
    <location>
        <begin position="150"/>
        <end position="168"/>
    </location>
</feature>
<evidence type="ECO:0000313" key="4">
    <source>
        <dbReference type="Proteomes" id="UP000254704"/>
    </source>
</evidence>
<accession>A0A379EW70</accession>
<dbReference type="Proteomes" id="UP001052140">
    <property type="component" value="Unassembled WGS sequence"/>
</dbReference>
<reference evidence="2" key="2">
    <citation type="submission" date="2024-05" db="EMBL/GenBank/DDBJ databases">
        <title>Determining zoonotic pasteurella genome.</title>
        <authorList>
            <person name="Maeda T."/>
            <person name="Takahashi T."/>
            <person name="Yoshida H."/>
        </authorList>
    </citation>
    <scope>NUCLEOTIDE SEQUENCE</scope>
    <source>
        <strain evidence="2">PA42</strain>
    </source>
</reference>
<sequence length="282" mass="30635">MNGLHELPLVIFTVLAQSVVGAFLLFSMVLFATQDIHYRRYIHKALFVLLVLLGIGFIASIAHLGSPLRAFNSLNRVGESMLSNEIATGVLFFTLVGVYWMLAVLDKLPSALGGFLLVLASAVGVIFMYMMNQVYHISTVPTWNTSFTTWNFYLTVILGGFTLGYGLLHTERPDGKIVAWVPSIISITALVAAIIAIYQGFSLAGIVTSVQKANVLVPDFAILTAVRFSLIGFAIVLLFYIVHKPTSMVSKLIAVISVLVAEMIGRLLFYGLHMTAGMAVGA</sequence>
<dbReference type="Proteomes" id="UP000254704">
    <property type="component" value="Unassembled WGS sequence"/>
</dbReference>
<dbReference type="PANTHER" id="PTHR38095">
    <property type="entry name" value="ANAEROBIC DIMETHYL SULFOXIDE REDUCTASE CHAIN YNFH"/>
    <property type="match status" value="1"/>
</dbReference>
<gene>
    <name evidence="3" type="primary">dmsC</name>
    <name evidence="3" type="ORF">NCTC11621_01684</name>
    <name evidence="2" type="ORF">PA42_14960</name>
</gene>
<dbReference type="GeneID" id="69687461"/>
<proteinExistence type="predicted"/>
<dbReference type="GO" id="GO:0005886">
    <property type="term" value="C:plasma membrane"/>
    <property type="evidence" value="ECO:0007669"/>
    <property type="project" value="TreeGrafter"/>
</dbReference>
<evidence type="ECO:0000313" key="2">
    <source>
        <dbReference type="EMBL" id="GJH43322.1"/>
    </source>
</evidence>
<dbReference type="GO" id="GO:0009390">
    <property type="term" value="C:dimethyl sulfoxide reductase complex"/>
    <property type="evidence" value="ECO:0007669"/>
    <property type="project" value="TreeGrafter"/>
</dbReference>
<feature type="transmembrane region" description="Helical" evidence="1">
    <location>
        <begin position="220"/>
        <end position="240"/>
    </location>
</feature>
<dbReference type="GO" id="GO:0019645">
    <property type="term" value="P:anaerobic electron transport chain"/>
    <property type="evidence" value="ECO:0007669"/>
    <property type="project" value="InterPro"/>
</dbReference>
<organism evidence="3 4">
    <name type="scientific">Pasteurella canis</name>
    <dbReference type="NCBI Taxonomy" id="753"/>
    <lineage>
        <taxon>Bacteria</taxon>
        <taxon>Pseudomonadati</taxon>
        <taxon>Pseudomonadota</taxon>
        <taxon>Gammaproteobacteria</taxon>
        <taxon>Pasteurellales</taxon>
        <taxon>Pasteurellaceae</taxon>
        <taxon>Pasteurella</taxon>
    </lineage>
</organism>
<dbReference type="EMBL" id="UGTV01000015">
    <property type="protein sequence ID" value="SUC10620.1"/>
    <property type="molecule type" value="Genomic_DNA"/>
</dbReference>
<keyword evidence="5" id="KW-1185">Reference proteome</keyword>